<protein>
    <submittedName>
        <fullName evidence="1">Uncharacterized protein</fullName>
    </submittedName>
</protein>
<sequence>MSQRSRGCPKCGSTDAETGKIATTGSGISRILDWQNNEFHVVSCKSCGYSEFYRTKGSTGTKLLDLFFGG</sequence>
<organism evidence="1 2">
    <name type="scientific">Melghirimyces profundicolus</name>
    <dbReference type="NCBI Taxonomy" id="1242148"/>
    <lineage>
        <taxon>Bacteria</taxon>
        <taxon>Bacillati</taxon>
        <taxon>Bacillota</taxon>
        <taxon>Bacilli</taxon>
        <taxon>Bacillales</taxon>
        <taxon>Thermoactinomycetaceae</taxon>
        <taxon>Melghirimyces</taxon>
    </lineage>
</organism>
<gene>
    <name evidence="1" type="ORF">C8P63_13132</name>
</gene>
<accession>A0A2T6B837</accession>
<name>A0A2T6B837_9BACL</name>
<dbReference type="Proteomes" id="UP000244240">
    <property type="component" value="Unassembled WGS sequence"/>
</dbReference>
<dbReference type="Pfam" id="PF09855">
    <property type="entry name" value="Zn_ribbon_13"/>
    <property type="match status" value="1"/>
</dbReference>
<dbReference type="RefSeq" id="WP_425437325.1">
    <property type="nucleotide sequence ID" value="NZ_QBKR01000031.1"/>
</dbReference>
<dbReference type="InterPro" id="IPR018652">
    <property type="entry name" value="DUF2082_NA-bd_Znr"/>
</dbReference>
<evidence type="ECO:0000313" key="1">
    <source>
        <dbReference type="EMBL" id="PTX52216.1"/>
    </source>
</evidence>
<comment type="caution">
    <text evidence="1">The sequence shown here is derived from an EMBL/GenBank/DDBJ whole genome shotgun (WGS) entry which is preliminary data.</text>
</comment>
<dbReference type="AlphaFoldDB" id="A0A2T6B837"/>
<dbReference type="EMBL" id="QBKR01000031">
    <property type="protein sequence ID" value="PTX52216.1"/>
    <property type="molecule type" value="Genomic_DNA"/>
</dbReference>
<reference evidence="1 2" key="1">
    <citation type="submission" date="2018-04" db="EMBL/GenBank/DDBJ databases">
        <title>Genomic Encyclopedia of Archaeal and Bacterial Type Strains, Phase II (KMG-II): from individual species to whole genera.</title>
        <authorList>
            <person name="Goeker M."/>
        </authorList>
    </citation>
    <scope>NUCLEOTIDE SEQUENCE [LARGE SCALE GENOMIC DNA]</scope>
    <source>
        <strain evidence="1 2">DSM 45787</strain>
    </source>
</reference>
<evidence type="ECO:0000313" key="2">
    <source>
        <dbReference type="Proteomes" id="UP000244240"/>
    </source>
</evidence>
<keyword evidence="2" id="KW-1185">Reference proteome</keyword>
<proteinExistence type="predicted"/>